<feature type="domain" description="Integrase catalytic" evidence="1">
    <location>
        <begin position="1"/>
        <end position="62"/>
    </location>
</feature>
<dbReference type="STRING" id="425514.SAMN05443550_112188"/>
<dbReference type="Gene3D" id="3.30.420.10">
    <property type="entry name" value="Ribonuclease H-like superfamily/Ribonuclease H"/>
    <property type="match status" value="1"/>
</dbReference>
<dbReference type="Pfam" id="PF13683">
    <property type="entry name" value="rve_3"/>
    <property type="match status" value="1"/>
</dbReference>
<evidence type="ECO:0000259" key="1">
    <source>
        <dbReference type="PROSITE" id="PS50994"/>
    </source>
</evidence>
<dbReference type="AlphaFoldDB" id="A0A1H4H1Q9"/>
<evidence type="ECO:0000313" key="2">
    <source>
        <dbReference type="EMBL" id="SEB15704.1"/>
    </source>
</evidence>
<evidence type="ECO:0000313" key="3">
    <source>
        <dbReference type="Proteomes" id="UP000198850"/>
    </source>
</evidence>
<dbReference type="InterPro" id="IPR036397">
    <property type="entry name" value="RNaseH_sf"/>
</dbReference>
<dbReference type="PROSITE" id="PS50994">
    <property type="entry name" value="INTEGRASE"/>
    <property type="match status" value="1"/>
</dbReference>
<organism evidence="2 3">
    <name type="scientific">Pedobacter hartonius</name>
    <dbReference type="NCBI Taxonomy" id="425514"/>
    <lineage>
        <taxon>Bacteria</taxon>
        <taxon>Pseudomonadati</taxon>
        <taxon>Bacteroidota</taxon>
        <taxon>Sphingobacteriia</taxon>
        <taxon>Sphingobacteriales</taxon>
        <taxon>Sphingobacteriaceae</taxon>
        <taxon>Pedobacter</taxon>
    </lineage>
</organism>
<dbReference type="EMBL" id="FNRA01000012">
    <property type="protein sequence ID" value="SEB15704.1"/>
    <property type="molecule type" value="Genomic_DNA"/>
</dbReference>
<dbReference type="GO" id="GO:0015074">
    <property type="term" value="P:DNA integration"/>
    <property type="evidence" value="ECO:0007669"/>
    <property type="project" value="InterPro"/>
</dbReference>
<dbReference type="InterPro" id="IPR001584">
    <property type="entry name" value="Integrase_cat-core"/>
</dbReference>
<accession>A0A1H4H1Q9</accession>
<keyword evidence="3" id="KW-1185">Reference proteome</keyword>
<dbReference type="GO" id="GO:0003676">
    <property type="term" value="F:nucleic acid binding"/>
    <property type="evidence" value="ECO:0007669"/>
    <property type="project" value="InterPro"/>
</dbReference>
<dbReference type="PANTHER" id="PTHR47515:SF3">
    <property type="entry name" value="INTEGRASE CORE DOMAIN PROTEIN"/>
    <property type="match status" value="1"/>
</dbReference>
<dbReference type="InterPro" id="IPR012337">
    <property type="entry name" value="RNaseH-like_sf"/>
</dbReference>
<gene>
    <name evidence="2" type="ORF">SAMN05443550_112188</name>
</gene>
<reference evidence="2 3" key="1">
    <citation type="submission" date="2016-10" db="EMBL/GenBank/DDBJ databases">
        <authorList>
            <person name="de Groot N.N."/>
        </authorList>
    </citation>
    <scope>NUCLEOTIDE SEQUENCE [LARGE SCALE GENOMIC DNA]</scope>
    <source>
        <strain evidence="2 3">DSM 19033</strain>
    </source>
</reference>
<dbReference type="Proteomes" id="UP000198850">
    <property type="component" value="Unassembled WGS sequence"/>
</dbReference>
<dbReference type="SUPFAM" id="SSF53098">
    <property type="entry name" value="Ribonuclease H-like"/>
    <property type="match status" value="1"/>
</dbReference>
<sequence length="71" mass="8475">MQNGYIERFNRSFRESILDAYLFEDVMQVQILTEEWVTDYNSRRPHETLGGKTPLEYRAEWSISMQSSPAR</sequence>
<name>A0A1H4H1Q9_9SPHI</name>
<proteinExistence type="predicted"/>
<protein>
    <submittedName>
        <fullName evidence="2">Putative transposase</fullName>
    </submittedName>
</protein>
<dbReference type="PANTHER" id="PTHR47515">
    <property type="entry name" value="LOW CALCIUM RESPONSE LOCUS PROTEIN T"/>
    <property type="match status" value="1"/>
</dbReference>